<dbReference type="EMBL" id="MH396013">
    <property type="protein sequence ID" value="AXI96858.1"/>
    <property type="molecule type" value="Genomic_DNA"/>
</dbReference>
<keyword evidence="1" id="KW-1133">Transmembrane helix</keyword>
<reference evidence="2" key="1">
    <citation type="submission" date="2018-05" db="EMBL/GenBank/DDBJ databases">
        <title>Organellar genomes of Gracilariaceae.</title>
        <authorList>
            <person name="Iha C."/>
            <person name="Oliveira M.C."/>
        </authorList>
    </citation>
    <scope>NUCLEOTIDE SEQUENCE</scope>
</reference>
<dbReference type="GeneID" id="37620685"/>
<dbReference type="RefSeq" id="YP_009509208.1">
    <property type="nucleotide sequence ID" value="NC_039092.1"/>
</dbReference>
<sequence length="117" mass="14360">MVELYLILLICFLLVICYLITNSLRYIYKQIQTIINMRETKKNIYIENKNISYLANAYIKRKKWFYCITMLEYCIHYNQIARDKPKNRAIYYNYLGLCYQMIKMNKIAEKYYSKAKL</sequence>
<dbReference type="InterPro" id="IPR011990">
    <property type="entry name" value="TPR-like_helical_dom_sf"/>
</dbReference>
<organism evidence="2">
    <name type="scientific">Gracilaria vermiculophylla</name>
    <dbReference type="NCBI Taxonomy" id="2608709"/>
    <lineage>
        <taxon>Eukaryota</taxon>
        <taxon>Rhodophyta</taxon>
        <taxon>Florideophyceae</taxon>
        <taxon>Rhodymeniophycidae</taxon>
        <taxon>Gracilariales</taxon>
        <taxon>Gracilariaceae</taxon>
        <taxon>Gracilaria</taxon>
    </lineage>
</organism>
<keyword evidence="2" id="KW-0934">Plastid</keyword>
<keyword evidence="1" id="KW-0812">Transmembrane</keyword>
<proteinExistence type="predicted"/>
<evidence type="ECO:0000256" key="1">
    <source>
        <dbReference type="SAM" id="Phobius"/>
    </source>
</evidence>
<gene>
    <name evidence="2" type="primary">orf117</name>
</gene>
<protein>
    <recommendedName>
        <fullName evidence="3">Ycf37</fullName>
    </recommendedName>
</protein>
<dbReference type="AlphaFoldDB" id="A0A345U8S2"/>
<name>A0A345U8S2_9FLOR</name>
<accession>A0A345U8S2</accession>
<keyword evidence="2" id="KW-0150">Chloroplast</keyword>
<dbReference type="SUPFAM" id="SSF48452">
    <property type="entry name" value="TPR-like"/>
    <property type="match status" value="1"/>
</dbReference>
<geneLocation type="chloroplast" evidence="2"/>
<feature type="transmembrane region" description="Helical" evidence="1">
    <location>
        <begin position="6"/>
        <end position="28"/>
    </location>
</feature>
<evidence type="ECO:0008006" key="3">
    <source>
        <dbReference type="Google" id="ProtNLM"/>
    </source>
</evidence>
<keyword evidence="1" id="KW-0472">Membrane</keyword>
<evidence type="ECO:0000313" key="2">
    <source>
        <dbReference type="EMBL" id="AXI96858.1"/>
    </source>
</evidence>